<dbReference type="SMART" id="SM00116">
    <property type="entry name" value="CBS"/>
    <property type="match status" value="2"/>
</dbReference>
<accession>A0A840V5S3</accession>
<dbReference type="SUPFAM" id="SSF54631">
    <property type="entry name" value="CBS-domain pair"/>
    <property type="match status" value="1"/>
</dbReference>
<feature type="domain" description="CBS" evidence="3">
    <location>
        <begin position="61"/>
        <end position="119"/>
    </location>
</feature>
<keyword evidence="5" id="KW-1185">Reference proteome</keyword>
<dbReference type="EMBL" id="JACHEO010000019">
    <property type="protein sequence ID" value="MBB5349099.1"/>
    <property type="molecule type" value="Genomic_DNA"/>
</dbReference>
<reference evidence="4 5" key="1">
    <citation type="submission" date="2020-08" db="EMBL/GenBank/DDBJ databases">
        <title>Genomic Encyclopedia of Type Strains, Phase IV (KMG-IV): sequencing the most valuable type-strain genomes for metagenomic binning, comparative biology and taxonomic classification.</title>
        <authorList>
            <person name="Goeker M."/>
        </authorList>
    </citation>
    <scope>NUCLEOTIDE SEQUENCE [LARGE SCALE GENOMIC DNA]</scope>
    <source>
        <strain evidence="4 5">DSM 28570</strain>
    </source>
</reference>
<dbReference type="PANTHER" id="PTHR43080">
    <property type="entry name" value="CBS DOMAIN-CONTAINING PROTEIN CBSX3, MITOCHONDRIAL"/>
    <property type="match status" value="1"/>
</dbReference>
<evidence type="ECO:0000313" key="5">
    <source>
        <dbReference type="Proteomes" id="UP000539642"/>
    </source>
</evidence>
<comment type="caution">
    <text evidence="4">The sequence shown here is derived from an EMBL/GenBank/DDBJ whole genome shotgun (WGS) entry which is preliminary data.</text>
</comment>
<proteinExistence type="predicted"/>
<organism evidence="4 5">
    <name type="scientific">Desulfoprunum benzoelyticum</name>
    <dbReference type="NCBI Taxonomy" id="1506996"/>
    <lineage>
        <taxon>Bacteria</taxon>
        <taxon>Pseudomonadati</taxon>
        <taxon>Thermodesulfobacteriota</taxon>
        <taxon>Desulfobulbia</taxon>
        <taxon>Desulfobulbales</taxon>
        <taxon>Desulfobulbaceae</taxon>
        <taxon>Desulfoprunum</taxon>
    </lineage>
</organism>
<name>A0A840V5S3_9BACT</name>
<dbReference type="InterPro" id="IPR046342">
    <property type="entry name" value="CBS_dom_sf"/>
</dbReference>
<sequence>MTKPEATHPPIEIAEPDVIAAMRKIEGYIDISPGDFKEIYQLAFDYAVRRLRDSITARDIMTAPVQCIDADMDLQQAAQKLADKVYSGAPVVDGDGKIVGVISEKDFLARMGLVQPATFLSIIAHCLSNKGCMAIALRNHQVRELMTAPAVTAGPEITIGEISRLFIDRKINRLPIVDPDGRPLGIVTRTDLVQSYGIIR</sequence>
<dbReference type="RefSeq" id="WP_183351911.1">
    <property type="nucleotide sequence ID" value="NZ_JACHEO010000019.1"/>
</dbReference>
<dbReference type="Gene3D" id="3.10.580.10">
    <property type="entry name" value="CBS-domain"/>
    <property type="match status" value="1"/>
</dbReference>
<dbReference type="PROSITE" id="PS51371">
    <property type="entry name" value="CBS"/>
    <property type="match status" value="2"/>
</dbReference>
<dbReference type="CDD" id="cd04586">
    <property type="entry name" value="CBS_pair_BON_assoc"/>
    <property type="match status" value="1"/>
</dbReference>
<evidence type="ECO:0000259" key="3">
    <source>
        <dbReference type="PROSITE" id="PS51371"/>
    </source>
</evidence>
<keyword evidence="1 2" id="KW-0129">CBS domain</keyword>
<evidence type="ECO:0000256" key="2">
    <source>
        <dbReference type="PROSITE-ProRule" id="PRU00703"/>
    </source>
</evidence>
<evidence type="ECO:0000256" key="1">
    <source>
        <dbReference type="ARBA" id="ARBA00023122"/>
    </source>
</evidence>
<dbReference type="PANTHER" id="PTHR43080:SF2">
    <property type="entry name" value="CBS DOMAIN-CONTAINING PROTEIN"/>
    <property type="match status" value="1"/>
</dbReference>
<dbReference type="InterPro" id="IPR000644">
    <property type="entry name" value="CBS_dom"/>
</dbReference>
<dbReference type="AlphaFoldDB" id="A0A840V5S3"/>
<dbReference type="InterPro" id="IPR051257">
    <property type="entry name" value="Diverse_CBS-Domain"/>
</dbReference>
<evidence type="ECO:0000313" key="4">
    <source>
        <dbReference type="EMBL" id="MBB5349099.1"/>
    </source>
</evidence>
<protein>
    <submittedName>
        <fullName evidence="4">CBS-domain-containing membrane protein</fullName>
    </submittedName>
</protein>
<gene>
    <name evidence="4" type="ORF">HNQ81_002850</name>
</gene>
<dbReference type="Proteomes" id="UP000539642">
    <property type="component" value="Unassembled WGS sequence"/>
</dbReference>
<feature type="domain" description="CBS" evidence="3">
    <location>
        <begin position="146"/>
        <end position="200"/>
    </location>
</feature>
<dbReference type="Pfam" id="PF00571">
    <property type="entry name" value="CBS"/>
    <property type="match status" value="2"/>
</dbReference>